<dbReference type="Proteomes" id="UP000037923">
    <property type="component" value="Unassembled WGS sequence"/>
</dbReference>
<reference evidence="4 5" key="1">
    <citation type="submission" date="2015-07" db="EMBL/GenBank/DDBJ databases">
        <title>High-quality genome of monoxenous trypanosomatid Leptomonas pyrrhocoris.</title>
        <authorList>
            <person name="Flegontov P."/>
            <person name="Butenko A."/>
            <person name="Firsov S."/>
            <person name="Vlcek C."/>
            <person name="Logacheva M.D."/>
            <person name="Field M."/>
            <person name="Filatov D."/>
            <person name="Flegontova O."/>
            <person name="Gerasimov E."/>
            <person name="Jackson A.P."/>
            <person name="Kelly S."/>
            <person name="Opperdoes F."/>
            <person name="O'Reilly A."/>
            <person name="Votypka J."/>
            <person name="Yurchenko V."/>
            <person name="Lukes J."/>
        </authorList>
    </citation>
    <scope>NUCLEOTIDE SEQUENCE [LARGE SCALE GENOMIC DNA]</scope>
    <source>
        <strain evidence="4">H10</strain>
    </source>
</reference>
<feature type="compositionally biased region" description="Low complexity" evidence="2">
    <location>
        <begin position="66"/>
        <end position="77"/>
    </location>
</feature>
<feature type="region of interest" description="Disordered" evidence="2">
    <location>
        <begin position="116"/>
        <end position="139"/>
    </location>
</feature>
<feature type="compositionally biased region" description="Low complexity" evidence="2">
    <location>
        <begin position="973"/>
        <end position="983"/>
    </location>
</feature>
<dbReference type="GO" id="GO:0006892">
    <property type="term" value="P:post-Golgi vesicle-mediated transport"/>
    <property type="evidence" value="ECO:0007669"/>
    <property type="project" value="TreeGrafter"/>
</dbReference>
<proteinExistence type="inferred from homology"/>
<comment type="caution">
    <text evidence="4">The sequence shown here is derived from an EMBL/GenBank/DDBJ whole genome shotgun (WGS) entry which is preliminary data.</text>
</comment>
<dbReference type="OrthoDB" id="194775at2759"/>
<dbReference type="InterPro" id="IPR012945">
    <property type="entry name" value="Tubulin-bd_cofactor_C_dom"/>
</dbReference>
<feature type="compositionally biased region" description="Basic and acidic residues" evidence="2">
    <location>
        <begin position="8"/>
        <end position="21"/>
    </location>
</feature>
<feature type="compositionally biased region" description="Pro residues" evidence="2">
    <location>
        <begin position="28"/>
        <end position="38"/>
    </location>
</feature>
<feature type="compositionally biased region" description="Basic and acidic residues" evidence="2">
    <location>
        <begin position="1096"/>
        <end position="1115"/>
    </location>
</feature>
<feature type="region of interest" description="Disordered" evidence="2">
    <location>
        <begin position="211"/>
        <end position="230"/>
    </location>
</feature>
<dbReference type="RefSeq" id="XP_015653969.1">
    <property type="nucleotide sequence ID" value="XM_015807430.1"/>
</dbReference>
<comment type="similarity">
    <text evidence="1">Belongs to the TBCC family.</text>
</comment>
<feature type="compositionally biased region" description="Basic residues" evidence="2">
    <location>
        <begin position="51"/>
        <end position="61"/>
    </location>
</feature>
<feature type="region of interest" description="Disordered" evidence="2">
    <location>
        <begin position="1069"/>
        <end position="1142"/>
    </location>
</feature>
<evidence type="ECO:0000259" key="3">
    <source>
        <dbReference type="PROSITE" id="PS51329"/>
    </source>
</evidence>
<dbReference type="OMA" id="IHFRSAN"/>
<dbReference type="PROSITE" id="PS51329">
    <property type="entry name" value="C_CAP_COFACTOR_C"/>
    <property type="match status" value="1"/>
</dbReference>
<keyword evidence="5" id="KW-1185">Reference proteome</keyword>
<dbReference type="EMBL" id="LGTL01000024">
    <property type="protein sequence ID" value="KPA75531.1"/>
    <property type="molecule type" value="Genomic_DNA"/>
</dbReference>
<dbReference type="EMBL" id="LGTL01000024">
    <property type="protein sequence ID" value="KPA75530.1"/>
    <property type="molecule type" value="Genomic_DNA"/>
</dbReference>
<dbReference type="InterPro" id="IPR039093">
    <property type="entry name" value="XRP2"/>
</dbReference>
<feature type="compositionally biased region" description="Low complexity" evidence="2">
    <location>
        <begin position="1126"/>
        <end position="1140"/>
    </location>
</feature>
<dbReference type="GO" id="GO:1990075">
    <property type="term" value="C:periciliary membrane compartment"/>
    <property type="evidence" value="ECO:0007669"/>
    <property type="project" value="TreeGrafter"/>
</dbReference>
<feature type="region of interest" description="Disordered" evidence="2">
    <location>
        <begin position="747"/>
        <end position="768"/>
    </location>
</feature>
<evidence type="ECO:0000313" key="4">
    <source>
        <dbReference type="EMBL" id="KPA75530.1"/>
    </source>
</evidence>
<protein>
    <recommendedName>
        <fullName evidence="3">C-CAP/cofactor C-like domain-containing protein</fullName>
    </recommendedName>
</protein>
<dbReference type="Gene3D" id="2.160.20.70">
    <property type="match status" value="1"/>
</dbReference>
<dbReference type="GO" id="GO:0005929">
    <property type="term" value="C:cilium"/>
    <property type="evidence" value="ECO:0007669"/>
    <property type="project" value="TreeGrafter"/>
</dbReference>
<feature type="region of interest" description="Disordered" evidence="2">
    <location>
        <begin position="950"/>
        <end position="997"/>
    </location>
</feature>
<gene>
    <name evidence="4" type="ORF">ABB37_08422</name>
</gene>
<feature type="region of interest" description="Disordered" evidence="2">
    <location>
        <begin position="529"/>
        <end position="586"/>
    </location>
</feature>
<evidence type="ECO:0000313" key="5">
    <source>
        <dbReference type="Proteomes" id="UP000037923"/>
    </source>
</evidence>
<dbReference type="Pfam" id="PF07986">
    <property type="entry name" value="TBCC"/>
    <property type="match status" value="1"/>
</dbReference>
<dbReference type="GeneID" id="26908706"/>
<feature type="region of interest" description="Disordered" evidence="2">
    <location>
        <begin position="1"/>
        <end position="104"/>
    </location>
</feature>
<dbReference type="InterPro" id="IPR016098">
    <property type="entry name" value="CAP/MinC_C"/>
</dbReference>
<dbReference type="RefSeq" id="XP_015653970.1">
    <property type="nucleotide sequence ID" value="XM_015807431.1"/>
</dbReference>
<dbReference type="PANTHER" id="PTHR15440">
    <property type="entry name" value="XRP2 PROTEIN"/>
    <property type="match status" value="1"/>
</dbReference>
<dbReference type="InterPro" id="IPR017901">
    <property type="entry name" value="C-CAP_CF_C-like"/>
</dbReference>
<dbReference type="GO" id="GO:0005096">
    <property type="term" value="F:GTPase activator activity"/>
    <property type="evidence" value="ECO:0007669"/>
    <property type="project" value="InterPro"/>
</dbReference>
<feature type="domain" description="C-CAP/cofactor C-like" evidence="3">
    <location>
        <begin position="287"/>
        <end position="451"/>
    </location>
</feature>
<evidence type="ECO:0000256" key="2">
    <source>
        <dbReference type="SAM" id="MobiDB-lite"/>
    </source>
</evidence>
<dbReference type="PANTHER" id="PTHR15440:SF0">
    <property type="entry name" value="PROTEIN XRP2"/>
    <property type="match status" value="1"/>
</dbReference>
<sequence>MGACSEKAGGDVAERRVDGRVDASSQQEPPPPTPPLPPQQLEDATETSERKTRRWKHRRVHGGGTAAQAEETTTCAASPPPPPQQQQQSCHDGSNATPDTPRGRLLENQKLSLHHTVTSNKKAEEEEAPQNNPIMSSEAQGPAYDSVLARLKQGSSYLWLRSTYAIPYLKPTPLLTVDKMRELRNSNTAFQQLWGVLGEAACIIGPYAAAPAPAGPSSPPDGGKDVGDDLRVVPPLVKDDDARIAKKSKAHATANDPVITATAASSNVYGKPQATAAAAAAAGASSPQQQPAGQRDASEIRVMGARHINIEGDEARRHPIICRGDVYRGKHMWIHKLRSRCCCVFEYLSGVDLSDCCDAMIVLAPTAGAVSLSNCHRCLVIAAAAQVRVLSCSSVVLSINVAGFPVIEKSSSIGVAPLLGWYAYSKLPIDFRLANLSLFTNNYSTVRDVTPPPPLSASSAASVSLSGSKHVDPAAASAGTSNASLPASNFVYVDLWELEAAVWKAMAEQRWGQLISEANAAASAATVAAQGPSRQLKDNALHPPGSTAALVGGPPPLPDANGGVQHGPRQDDEEDDAKHGDDDGEAMMTSDEAFLSMISYGHISPSTVSKTSIKGSTTTATATTSASAEDVSRSDHRAVVPHAVPASAFASSQADNAVAQLPRWRQSGFNGNVATDGSPLDPQNVKSNYSTGSALQAAALKRRGTTCDAANLAQLVLRAVPLLPLSTLRDAPSLLLLLSHGVDVSAPANGGAEEEEEEEKSAFGGNGSKRTARYNPLELALAIYTQSCAVPATLGAQLIPADFFEQAWKLKLIILTAKGGGYDLARRITRDIEGSRRRCFLETVRAMLHAPPPPASQVDGVTTATTAGKDARSGGGGEDVALSLEDEDAFSEALSRYLRTTSLVQRCGAVLLLNTVELRCTETAVREFVAPVFYKLCEPVGLRSAAEAASTSASNGSGHRLHLPWKSGNSTNAHSAASSSASAEPPRPQTTASAAQLEHNVDMRRLFGSAIQRMTGQTCVAMLALLAPKSIPQSFQRPPGTGGRSIDGALTPAELDAWAKRAAEAQHIFTPQRSLEEDEAPHGLDERGGATAAAEAESHDEPTAAESPTHDDVHGSDGAGRRSKKAGPTFATPAETEATPRSLEERVWPQTVLVNVTVPLRFVSLLQGTLFFRSQMHAAATAGAQQMREQEPEKA</sequence>
<accession>A0A0M9FT38</accession>
<feature type="region of interest" description="Disordered" evidence="2">
    <location>
        <begin position="851"/>
        <end position="878"/>
    </location>
</feature>
<dbReference type="AlphaFoldDB" id="A0A0M9FT38"/>
<evidence type="ECO:0000256" key="1">
    <source>
        <dbReference type="ARBA" id="ARBA00008848"/>
    </source>
</evidence>
<feature type="compositionally biased region" description="Polar residues" evidence="2">
    <location>
        <begin position="89"/>
        <end position="98"/>
    </location>
</feature>
<feature type="compositionally biased region" description="Polar residues" evidence="2">
    <location>
        <begin position="129"/>
        <end position="139"/>
    </location>
</feature>
<name>A0A0M9FT38_LEPPY</name>
<organism evidence="4 5">
    <name type="scientific">Leptomonas pyrrhocoris</name>
    <name type="common">Firebug parasite</name>
    <dbReference type="NCBI Taxonomy" id="157538"/>
    <lineage>
        <taxon>Eukaryota</taxon>
        <taxon>Discoba</taxon>
        <taxon>Euglenozoa</taxon>
        <taxon>Kinetoplastea</taxon>
        <taxon>Metakinetoplastina</taxon>
        <taxon>Trypanosomatida</taxon>
        <taxon>Trypanosomatidae</taxon>
        <taxon>Leishmaniinae</taxon>
        <taxon>Leptomonas</taxon>
    </lineage>
</organism>
<dbReference type="VEuPathDB" id="TriTrypDB:LpyrH10_24_0620"/>